<protein>
    <recommendedName>
        <fullName evidence="4">ribose-5-phosphate isomerase</fullName>
        <ecNumber evidence="4">5.3.1.6</ecNumber>
    </recommendedName>
</protein>
<keyword evidence="5" id="KW-0413">Isomerase</keyword>
<comment type="similarity">
    <text evidence="3">Belongs to the ribose 5-phosphate isomerase family.</text>
</comment>
<evidence type="ECO:0000313" key="7">
    <source>
        <dbReference type="Proteomes" id="UP001165060"/>
    </source>
</evidence>
<reference evidence="6 7" key="1">
    <citation type="journal article" date="2023" name="Commun. Biol.">
        <title>Genome analysis of Parmales, the sister group of diatoms, reveals the evolutionary specialization of diatoms from phago-mixotrophs to photoautotrophs.</title>
        <authorList>
            <person name="Ban H."/>
            <person name="Sato S."/>
            <person name="Yoshikawa S."/>
            <person name="Yamada K."/>
            <person name="Nakamura Y."/>
            <person name="Ichinomiya M."/>
            <person name="Sato N."/>
            <person name="Blanc-Mathieu R."/>
            <person name="Endo H."/>
            <person name="Kuwata A."/>
            <person name="Ogata H."/>
        </authorList>
    </citation>
    <scope>NUCLEOTIDE SEQUENCE [LARGE SCALE GENOMIC DNA]</scope>
</reference>
<dbReference type="InterPro" id="IPR004788">
    <property type="entry name" value="Ribose5P_isomerase_type_A"/>
</dbReference>
<dbReference type="EMBL" id="BRYB01002122">
    <property type="protein sequence ID" value="GMI40036.1"/>
    <property type="molecule type" value="Genomic_DNA"/>
</dbReference>
<dbReference type="HAMAP" id="MF_00170">
    <property type="entry name" value="Rib_5P_isom_A"/>
    <property type="match status" value="1"/>
</dbReference>
<dbReference type="InterPro" id="IPR020672">
    <property type="entry name" value="Ribose5P_isomerase_typA_subgr"/>
</dbReference>
<dbReference type="Gene3D" id="3.40.50.1360">
    <property type="match status" value="1"/>
</dbReference>
<comment type="pathway">
    <text evidence="2">Carbohydrate degradation; pentose phosphate pathway; D-ribose 5-phosphate from D-ribulose 5-phosphate (non-oxidative stage): step 1/1.</text>
</comment>
<name>A0ABQ6N5F7_9STRA</name>
<accession>A0ABQ6N5F7</accession>
<organism evidence="6 7">
    <name type="scientific">Tetraparma gracilis</name>
    <dbReference type="NCBI Taxonomy" id="2962635"/>
    <lineage>
        <taxon>Eukaryota</taxon>
        <taxon>Sar</taxon>
        <taxon>Stramenopiles</taxon>
        <taxon>Ochrophyta</taxon>
        <taxon>Bolidophyceae</taxon>
        <taxon>Parmales</taxon>
        <taxon>Triparmaceae</taxon>
        <taxon>Tetraparma</taxon>
    </lineage>
</organism>
<evidence type="ECO:0000256" key="1">
    <source>
        <dbReference type="ARBA" id="ARBA00001713"/>
    </source>
</evidence>
<dbReference type="Proteomes" id="UP001165060">
    <property type="component" value="Unassembled WGS sequence"/>
</dbReference>
<dbReference type="NCBIfam" id="TIGR00021">
    <property type="entry name" value="rpiA"/>
    <property type="match status" value="1"/>
</dbReference>
<dbReference type="SUPFAM" id="SSF75445">
    <property type="entry name" value="D-ribose-5-phosphate isomerase (RpiA), lid domain"/>
    <property type="match status" value="1"/>
</dbReference>
<dbReference type="InterPro" id="IPR050262">
    <property type="entry name" value="Ribose-5P_isomerase"/>
</dbReference>
<dbReference type="PANTHER" id="PTHR43748">
    <property type="entry name" value="RIBOSE-5-PHOSPHATE ISOMERASE 3, CHLOROPLASTIC-RELATED"/>
    <property type="match status" value="1"/>
</dbReference>
<evidence type="ECO:0000256" key="4">
    <source>
        <dbReference type="ARBA" id="ARBA00011959"/>
    </source>
</evidence>
<keyword evidence="7" id="KW-1185">Reference proteome</keyword>
<evidence type="ECO:0000256" key="3">
    <source>
        <dbReference type="ARBA" id="ARBA00008088"/>
    </source>
</evidence>
<dbReference type="Gene3D" id="3.30.70.260">
    <property type="match status" value="1"/>
</dbReference>
<proteinExistence type="inferred from homology"/>
<dbReference type="InterPro" id="IPR037171">
    <property type="entry name" value="NagB/RpiA_transferase-like"/>
</dbReference>
<comment type="caution">
    <text evidence="6">The sequence shown here is derived from an EMBL/GenBank/DDBJ whole genome shotgun (WGS) entry which is preliminary data.</text>
</comment>
<dbReference type="SUPFAM" id="SSF100950">
    <property type="entry name" value="NagB/RpiA/CoA transferase-like"/>
    <property type="match status" value="1"/>
</dbReference>
<dbReference type="Pfam" id="PF06026">
    <property type="entry name" value="Rib_5-P_isom_A"/>
    <property type="match status" value="1"/>
</dbReference>
<dbReference type="PANTHER" id="PTHR43748:SF3">
    <property type="entry name" value="RIBOSE-5-PHOSPHATE ISOMERASE 3, CHLOROPLASTIC-RELATED"/>
    <property type="match status" value="1"/>
</dbReference>
<comment type="catalytic activity">
    <reaction evidence="1">
        <text>aldehydo-D-ribose 5-phosphate = D-ribulose 5-phosphate</text>
        <dbReference type="Rhea" id="RHEA:14657"/>
        <dbReference type="ChEBI" id="CHEBI:58121"/>
        <dbReference type="ChEBI" id="CHEBI:58273"/>
        <dbReference type="EC" id="5.3.1.6"/>
    </reaction>
</comment>
<dbReference type="EC" id="5.3.1.6" evidence="4"/>
<evidence type="ECO:0000256" key="2">
    <source>
        <dbReference type="ARBA" id="ARBA00004988"/>
    </source>
</evidence>
<sequence length="244" mass="25962">MASQDELKKQVGYKAVDDYVRSGMVVGLGTGSTAFFAVERVGQKLKSGELQDVVAIPTSVRTKEQAEALGIPLVTLDTHSRLDVAIDGADSVDPDGNLVKGGGGALFREKIVEKASDKFVVIVDQSKMCDALGPHFMLPIEILPFCHEHTMRCLEALPSMNGAKAVLRMGSSANNKCDGDEIAVSDNGCYLVDMKCTSPITDAVRLADDIIKVVGVVEHGLFCGMTDHVIIAGTDGIEVKDVPK</sequence>
<evidence type="ECO:0000313" key="6">
    <source>
        <dbReference type="EMBL" id="GMI40036.1"/>
    </source>
</evidence>
<dbReference type="CDD" id="cd01398">
    <property type="entry name" value="RPI_A"/>
    <property type="match status" value="1"/>
</dbReference>
<evidence type="ECO:0000256" key="5">
    <source>
        <dbReference type="ARBA" id="ARBA00023235"/>
    </source>
</evidence>
<gene>
    <name evidence="6" type="ORF">TeGR_g12900</name>
</gene>
<dbReference type="NCBIfam" id="NF001924">
    <property type="entry name" value="PRK00702.1"/>
    <property type="match status" value="1"/>
</dbReference>